<dbReference type="Pfam" id="PF00072">
    <property type="entry name" value="Response_reg"/>
    <property type="match status" value="1"/>
</dbReference>
<dbReference type="EMBL" id="AP018449">
    <property type="protein sequence ID" value="BBB89472.1"/>
    <property type="molecule type" value="Genomic_DNA"/>
</dbReference>
<proteinExistence type="predicted"/>
<name>A0A348AEH4_9FIRM</name>
<dbReference type="Proteomes" id="UP000276437">
    <property type="component" value="Chromosome"/>
</dbReference>
<feature type="modified residue" description="4-aspartylphosphate" evidence="1">
    <location>
        <position position="53"/>
    </location>
</feature>
<keyword evidence="4" id="KW-1185">Reference proteome</keyword>
<dbReference type="AlphaFoldDB" id="A0A348AEH4"/>
<dbReference type="Gene3D" id="3.40.50.2300">
    <property type="match status" value="1"/>
</dbReference>
<evidence type="ECO:0000259" key="2">
    <source>
        <dbReference type="PROSITE" id="PS50110"/>
    </source>
</evidence>
<protein>
    <submittedName>
        <fullName evidence="3">Chemotaxis protein CheY</fullName>
    </submittedName>
</protein>
<dbReference type="PROSITE" id="PS50110">
    <property type="entry name" value="RESPONSE_REGULATORY"/>
    <property type="match status" value="1"/>
</dbReference>
<dbReference type="OrthoDB" id="9800029at2"/>
<keyword evidence="1" id="KW-0597">Phosphoprotein</keyword>
<organism evidence="3 4">
    <name type="scientific">Methylomusa anaerophila</name>
    <dbReference type="NCBI Taxonomy" id="1930071"/>
    <lineage>
        <taxon>Bacteria</taxon>
        <taxon>Bacillati</taxon>
        <taxon>Bacillota</taxon>
        <taxon>Negativicutes</taxon>
        <taxon>Selenomonadales</taxon>
        <taxon>Sporomusaceae</taxon>
        <taxon>Methylomusa</taxon>
    </lineage>
</organism>
<gene>
    <name evidence="3" type="primary">cheY_1</name>
    <name evidence="3" type="ORF">MAMMFC1_00105</name>
</gene>
<evidence type="ECO:0000256" key="1">
    <source>
        <dbReference type="PROSITE-ProRule" id="PRU00169"/>
    </source>
</evidence>
<dbReference type="GO" id="GO:0000160">
    <property type="term" value="P:phosphorelay signal transduction system"/>
    <property type="evidence" value="ECO:0007669"/>
    <property type="project" value="InterPro"/>
</dbReference>
<dbReference type="InterPro" id="IPR052048">
    <property type="entry name" value="ST_Response_Regulator"/>
</dbReference>
<reference evidence="3 4" key="1">
    <citation type="journal article" date="2018" name="Int. J. Syst. Evol. Microbiol.">
        <title>Methylomusa anaerophila gen. nov., sp. nov., an anaerobic methanol-utilizing bacterium isolated from a microbial fuel cell.</title>
        <authorList>
            <person name="Amano N."/>
            <person name="Yamamuro A."/>
            <person name="Miyahara M."/>
            <person name="Kouzuma A."/>
            <person name="Abe T."/>
            <person name="Watanabe K."/>
        </authorList>
    </citation>
    <scope>NUCLEOTIDE SEQUENCE [LARGE SCALE GENOMIC DNA]</scope>
    <source>
        <strain evidence="3 4">MMFC1</strain>
    </source>
</reference>
<dbReference type="SMART" id="SM00448">
    <property type="entry name" value="REC"/>
    <property type="match status" value="1"/>
</dbReference>
<accession>A0A348AEH4</accession>
<dbReference type="KEGG" id="mana:MAMMFC1_00105"/>
<evidence type="ECO:0000313" key="3">
    <source>
        <dbReference type="EMBL" id="BBB89472.1"/>
    </source>
</evidence>
<dbReference type="PANTHER" id="PTHR43228:SF1">
    <property type="entry name" value="TWO-COMPONENT RESPONSE REGULATOR ARR22"/>
    <property type="match status" value="1"/>
</dbReference>
<evidence type="ECO:0000313" key="4">
    <source>
        <dbReference type="Proteomes" id="UP000276437"/>
    </source>
</evidence>
<dbReference type="PANTHER" id="PTHR43228">
    <property type="entry name" value="TWO-COMPONENT RESPONSE REGULATOR"/>
    <property type="match status" value="1"/>
</dbReference>
<dbReference type="InterPro" id="IPR011006">
    <property type="entry name" value="CheY-like_superfamily"/>
</dbReference>
<feature type="domain" description="Response regulatory" evidence="2">
    <location>
        <begin position="3"/>
        <end position="118"/>
    </location>
</feature>
<sequence>MARVLVVDEALMMRKTIGAFLLKAGHVVVGEAANGVQAVLAYNLHRPDIVTMDITLRGMDGIKALDKIINTDASANIIVVSALRKKHKVFETLQHGAKAYVFKPFTEEKLLSVVDEVLGATAAEQRKARSAANVMDKPLPARTYHSLGNKAAEKWGAYISNKAGGN</sequence>
<dbReference type="InterPro" id="IPR001789">
    <property type="entry name" value="Sig_transdc_resp-reg_receiver"/>
</dbReference>
<dbReference type="SUPFAM" id="SSF52172">
    <property type="entry name" value="CheY-like"/>
    <property type="match status" value="1"/>
</dbReference>
<dbReference type="RefSeq" id="WP_126305611.1">
    <property type="nucleotide sequence ID" value="NZ_AP018449.1"/>
</dbReference>